<dbReference type="Proteomes" id="UP001321498">
    <property type="component" value="Chromosome"/>
</dbReference>
<dbReference type="PRINTS" id="PR00864">
    <property type="entry name" value="PREPILNPTASE"/>
</dbReference>
<feature type="transmembrane region" description="Helical" evidence="3">
    <location>
        <begin position="81"/>
        <end position="98"/>
    </location>
</feature>
<accession>A0ABN6XIH7</accession>
<protein>
    <recommendedName>
        <fullName evidence="4">Prepilin type IV endopeptidase peptidase domain-containing protein</fullName>
    </recommendedName>
</protein>
<evidence type="ECO:0000256" key="1">
    <source>
        <dbReference type="ARBA" id="ARBA00005801"/>
    </source>
</evidence>
<evidence type="ECO:0000256" key="3">
    <source>
        <dbReference type="SAM" id="Phobius"/>
    </source>
</evidence>
<comment type="similarity">
    <text evidence="1 2">Belongs to the peptidase A24 family.</text>
</comment>
<dbReference type="InterPro" id="IPR050882">
    <property type="entry name" value="Prepilin_peptidase/N-MTase"/>
</dbReference>
<dbReference type="RefSeq" id="WP_286278096.1">
    <property type="nucleotide sequence ID" value="NZ_AP027731.1"/>
</dbReference>
<sequence length="192" mass="19154">MAQRSALPVPTAVRQRPRVPWQPRMLAWQLPAALALAAAAVGFLGADPLLLAVLALAAATPELVRIDLAEHRLPDVLTLPGYPVAVAAVLLSAAAGRASLLSAALVGGGALVLLLLLAVAGGMGLGDVKLAGVLGLLLGARGFEPSIAALLVAFLAGGIAAVPALLRDGVGARLPFGPFLLAGFWVGLAVPA</sequence>
<feature type="domain" description="Prepilin type IV endopeptidase peptidase" evidence="4">
    <location>
        <begin position="64"/>
        <end position="161"/>
    </location>
</feature>
<dbReference type="Pfam" id="PF01478">
    <property type="entry name" value="Peptidase_A24"/>
    <property type="match status" value="1"/>
</dbReference>
<name>A0ABN6XIH7_9MICO</name>
<organism evidence="5 6">
    <name type="scientific">Naasia aerilata</name>
    <dbReference type="NCBI Taxonomy" id="1162966"/>
    <lineage>
        <taxon>Bacteria</taxon>
        <taxon>Bacillati</taxon>
        <taxon>Actinomycetota</taxon>
        <taxon>Actinomycetes</taxon>
        <taxon>Micrococcales</taxon>
        <taxon>Microbacteriaceae</taxon>
        <taxon>Naasia</taxon>
    </lineage>
</organism>
<gene>
    <name evidence="5" type="ORF">GCM10025866_05740</name>
</gene>
<proteinExistence type="inferred from homology"/>
<keyword evidence="3" id="KW-0812">Transmembrane</keyword>
<dbReference type="InterPro" id="IPR014032">
    <property type="entry name" value="Peptidase_A24A_bac"/>
</dbReference>
<evidence type="ECO:0000313" key="5">
    <source>
        <dbReference type="EMBL" id="BDZ44665.1"/>
    </source>
</evidence>
<keyword evidence="6" id="KW-1185">Reference proteome</keyword>
<dbReference type="EMBL" id="AP027731">
    <property type="protein sequence ID" value="BDZ44665.1"/>
    <property type="molecule type" value="Genomic_DNA"/>
</dbReference>
<feature type="transmembrane region" description="Helical" evidence="3">
    <location>
        <begin position="173"/>
        <end position="190"/>
    </location>
</feature>
<keyword evidence="3" id="KW-0472">Membrane</keyword>
<dbReference type="InterPro" id="IPR000045">
    <property type="entry name" value="Prepilin_IV_endopep_pep"/>
</dbReference>
<evidence type="ECO:0000313" key="6">
    <source>
        <dbReference type="Proteomes" id="UP001321498"/>
    </source>
</evidence>
<keyword evidence="3" id="KW-1133">Transmembrane helix</keyword>
<dbReference type="PANTHER" id="PTHR30487">
    <property type="entry name" value="TYPE 4 PREPILIN-LIKE PROTEINS LEADER PEPTIDE-PROCESSING ENZYME"/>
    <property type="match status" value="1"/>
</dbReference>
<feature type="transmembrane region" description="Helical" evidence="3">
    <location>
        <begin position="146"/>
        <end position="166"/>
    </location>
</feature>
<feature type="transmembrane region" description="Helical" evidence="3">
    <location>
        <begin position="105"/>
        <end position="126"/>
    </location>
</feature>
<dbReference type="PANTHER" id="PTHR30487:SF0">
    <property type="entry name" value="PREPILIN LEADER PEPTIDASE_N-METHYLTRANSFERASE-RELATED"/>
    <property type="match status" value="1"/>
</dbReference>
<evidence type="ECO:0000256" key="2">
    <source>
        <dbReference type="RuleBase" id="RU003793"/>
    </source>
</evidence>
<reference evidence="6" key="1">
    <citation type="journal article" date="2019" name="Int. J. Syst. Evol. Microbiol.">
        <title>The Global Catalogue of Microorganisms (GCM) 10K type strain sequencing project: providing services to taxonomists for standard genome sequencing and annotation.</title>
        <authorList>
            <consortium name="The Broad Institute Genomics Platform"/>
            <consortium name="The Broad Institute Genome Sequencing Center for Infectious Disease"/>
            <person name="Wu L."/>
            <person name="Ma J."/>
        </authorList>
    </citation>
    <scope>NUCLEOTIDE SEQUENCE [LARGE SCALE GENOMIC DNA]</scope>
    <source>
        <strain evidence="6">NBRC 108725</strain>
    </source>
</reference>
<evidence type="ECO:0000259" key="4">
    <source>
        <dbReference type="Pfam" id="PF01478"/>
    </source>
</evidence>
<dbReference type="Gene3D" id="1.20.120.1220">
    <property type="match status" value="1"/>
</dbReference>